<reference evidence="1 2" key="1">
    <citation type="journal article" date="2018" name="Front. Plant Sci.">
        <title>Red Clover (Trifolium pratense) and Zigzag Clover (T. medium) - A Picture of Genomic Similarities and Differences.</title>
        <authorList>
            <person name="Dluhosova J."/>
            <person name="Istvanek J."/>
            <person name="Nedelnik J."/>
            <person name="Repkova J."/>
        </authorList>
    </citation>
    <scope>NUCLEOTIDE SEQUENCE [LARGE SCALE GENOMIC DNA]</scope>
    <source>
        <strain evidence="2">cv. 10/8</strain>
        <tissue evidence="1">Leaf</tissue>
    </source>
</reference>
<protein>
    <submittedName>
        <fullName evidence="1">Uncharacterized protein</fullName>
    </submittedName>
</protein>
<name>A0A392SLC7_9FABA</name>
<accession>A0A392SLC7</accession>
<comment type="caution">
    <text evidence="1">The sequence shown here is derived from an EMBL/GenBank/DDBJ whole genome shotgun (WGS) entry which is preliminary data.</text>
</comment>
<dbReference type="AlphaFoldDB" id="A0A392SLC7"/>
<evidence type="ECO:0000313" key="2">
    <source>
        <dbReference type="Proteomes" id="UP000265520"/>
    </source>
</evidence>
<organism evidence="1 2">
    <name type="scientific">Trifolium medium</name>
    <dbReference type="NCBI Taxonomy" id="97028"/>
    <lineage>
        <taxon>Eukaryota</taxon>
        <taxon>Viridiplantae</taxon>
        <taxon>Streptophyta</taxon>
        <taxon>Embryophyta</taxon>
        <taxon>Tracheophyta</taxon>
        <taxon>Spermatophyta</taxon>
        <taxon>Magnoliopsida</taxon>
        <taxon>eudicotyledons</taxon>
        <taxon>Gunneridae</taxon>
        <taxon>Pentapetalae</taxon>
        <taxon>rosids</taxon>
        <taxon>fabids</taxon>
        <taxon>Fabales</taxon>
        <taxon>Fabaceae</taxon>
        <taxon>Papilionoideae</taxon>
        <taxon>50 kb inversion clade</taxon>
        <taxon>NPAAA clade</taxon>
        <taxon>Hologalegina</taxon>
        <taxon>IRL clade</taxon>
        <taxon>Trifolieae</taxon>
        <taxon>Trifolium</taxon>
    </lineage>
</organism>
<feature type="non-terminal residue" evidence="1">
    <location>
        <position position="96"/>
    </location>
</feature>
<dbReference type="Proteomes" id="UP000265520">
    <property type="component" value="Unassembled WGS sequence"/>
</dbReference>
<keyword evidence="2" id="KW-1185">Reference proteome</keyword>
<sequence>VEICRFLVHLVDLYRVGVDCLEVICELRLVCLCSHSTVVPSTFDSRSCFLDSDGRSLLIQKLVSSGVFMGRVDVFSSDMEAKECLSKNEIRSGPLL</sequence>
<dbReference type="EMBL" id="LXQA010398301">
    <property type="protein sequence ID" value="MCI49242.1"/>
    <property type="molecule type" value="Genomic_DNA"/>
</dbReference>
<proteinExistence type="predicted"/>
<feature type="non-terminal residue" evidence="1">
    <location>
        <position position="1"/>
    </location>
</feature>
<evidence type="ECO:0000313" key="1">
    <source>
        <dbReference type="EMBL" id="MCI49242.1"/>
    </source>
</evidence>